<proteinExistence type="predicted"/>
<evidence type="ECO:0000313" key="1">
    <source>
        <dbReference type="EMBL" id="KAG9060925.1"/>
    </source>
</evidence>
<dbReference type="AlphaFoldDB" id="A0A9P8BM89"/>
<protein>
    <submittedName>
        <fullName evidence="1">Uncharacterized protein</fullName>
    </submittedName>
</protein>
<keyword evidence="2" id="KW-1185">Reference proteome</keyword>
<sequence length="393" mass="43240">MTKSQHPDKINGYFKSDISRSDLGDYLICSGQSDTAFLNDLADLQNIKRLPGDISMFAHALYKYYEGDLGKEKVELVRVNAHKELGTPMLNSMELISLKMAAGNELDLEIAGGCSPQIEPCNPFLVPPPITTSSSALSPRNSTARPAVSSILSNASLSTSTSSISGVTTAKESTGGVHGAAKDHCLVAGFEDHACNTILVVYLPVMHEKGAEYLHRRLITDRGKFASDYLDGPSLSPTAVLRDQVLHILLEICYGEISEAYRKVDFLLAFESIELSNVEFKLRDALDKEIAILNRKNIRLAHALQEAHGRHGAGDVSVYMADVIALRYPTSKSMNVLKYARAYCAVLEEYDLEYLIRKLAIDRGQLLSSHPLDENLTKAVVTKEKVLRVLEKL</sequence>
<dbReference type="EMBL" id="JAHRHY010000028">
    <property type="protein sequence ID" value="KAG9060925.1"/>
    <property type="molecule type" value="Genomic_DNA"/>
</dbReference>
<comment type="caution">
    <text evidence="1">The sequence shown here is derived from an EMBL/GenBank/DDBJ whole genome shotgun (WGS) entry which is preliminary data.</text>
</comment>
<organism evidence="1 2">
    <name type="scientific">Linnemannia hyalina</name>
    <dbReference type="NCBI Taxonomy" id="64524"/>
    <lineage>
        <taxon>Eukaryota</taxon>
        <taxon>Fungi</taxon>
        <taxon>Fungi incertae sedis</taxon>
        <taxon>Mucoromycota</taxon>
        <taxon>Mortierellomycotina</taxon>
        <taxon>Mortierellomycetes</taxon>
        <taxon>Mortierellales</taxon>
        <taxon>Mortierellaceae</taxon>
        <taxon>Linnemannia</taxon>
    </lineage>
</organism>
<dbReference type="OrthoDB" id="2444920at2759"/>
<accession>A0A9P8BM89</accession>
<gene>
    <name evidence="1" type="ORF">KI688_007882</name>
</gene>
<name>A0A9P8BM89_9FUNG</name>
<evidence type="ECO:0000313" key="2">
    <source>
        <dbReference type="Proteomes" id="UP000707451"/>
    </source>
</evidence>
<reference evidence="1" key="1">
    <citation type="submission" date="2021-06" db="EMBL/GenBank/DDBJ databases">
        <title>Genome Sequence of Mortierella hyaline Strain SCG-10, a Cold-Adapted, Nitrate-Reducing Fungus Isolated from Soil in Minnesota, USA.</title>
        <authorList>
            <person name="Aldossari N."/>
        </authorList>
    </citation>
    <scope>NUCLEOTIDE SEQUENCE</scope>
    <source>
        <strain evidence="1">SCG-10</strain>
    </source>
</reference>
<dbReference type="Proteomes" id="UP000707451">
    <property type="component" value="Unassembled WGS sequence"/>
</dbReference>